<dbReference type="Proteomes" id="UP000245783">
    <property type="component" value="Unassembled WGS sequence"/>
</dbReference>
<organism evidence="4 5">
    <name type="scientific">Ceraceosorus guamensis</name>
    <dbReference type="NCBI Taxonomy" id="1522189"/>
    <lineage>
        <taxon>Eukaryota</taxon>
        <taxon>Fungi</taxon>
        <taxon>Dikarya</taxon>
        <taxon>Basidiomycota</taxon>
        <taxon>Ustilaginomycotina</taxon>
        <taxon>Exobasidiomycetes</taxon>
        <taxon>Ceraceosorales</taxon>
        <taxon>Ceraceosoraceae</taxon>
        <taxon>Ceraceosorus</taxon>
    </lineage>
</organism>
<evidence type="ECO:0000256" key="1">
    <source>
        <dbReference type="ARBA" id="ARBA00022468"/>
    </source>
</evidence>
<protein>
    <submittedName>
        <fullName evidence="4">RabGAP/TBC</fullName>
    </submittedName>
</protein>
<dbReference type="AlphaFoldDB" id="A0A316W7R5"/>
<evidence type="ECO:0000259" key="3">
    <source>
        <dbReference type="PROSITE" id="PS50086"/>
    </source>
</evidence>
<dbReference type="PANTHER" id="PTHR22957:SF502">
    <property type="entry name" value="SMALL G PROTEIN SIGNALING MODULATOR 2-RELATED"/>
    <property type="match status" value="1"/>
</dbReference>
<dbReference type="InterPro" id="IPR035969">
    <property type="entry name" value="Rab-GAP_TBC_sf"/>
</dbReference>
<gene>
    <name evidence="4" type="ORF">IE81DRAFT_364193</name>
</gene>
<feature type="region of interest" description="Disordered" evidence="2">
    <location>
        <begin position="1"/>
        <end position="61"/>
    </location>
</feature>
<dbReference type="GO" id="GO:0005096">
    <property type="term" value="F:GTPase activator activity"/>
    <property type="evidence" value="ECO:0007669"/>
    <property type="project" value="UniProtKB-KW"/>
</dbReference>
<dbReference type="Gene3D" id="1.10.472.80">
    <property type="entry name" value="Ypt/Rab-GAP domain of gyp1p, domain 3"/>
    <property type="match status" value="1"/>
</dbReference>
<dbReference type="OrthoDB" id="10264062at2759"/>
<proteinExistence type="predicted"/>
<feature type="domain" description="Rab-GAP TBC" evidence="3">
    <location>
        <begin position="273"/>
        <end position="612"/>
    </location>
</feature>
<dbReference type="Gene3D" id="1.10.8.270">
    <property type="entry name" value="putative rabgap domain of human tbc1 domain family member 14 like domains"/>
    <property type="match status" value="1"/>
</dbReference>
<feature type="compositionally biased region" description="Low complexity" evidence="2">
    <location>
        <begin position="27"/>
        <end position="51"/>
    </location>
</feature>
<feature type="compositionally biased region" description="Acidic residues" evidence="2">
    <location>
        <begin position="13"/>
        <end position="22"/>
    </location>
</feature>
<dbReference type="InterPro" id="IPR000195">
    <property type="entry name" value="Rab-GAP-TBC_dom"/>
</dbReference>
<dbReference type="InParanoid" id="A0A316W7R5"/>
<dbReference type="STRING" id="1522189.A0A316W7R5"/>
<feature type="region of interest" description="Disordered" evidence="2">
    <location>
        <begin position="399"/>
        <end position="431"/>
    </location>
</feature>
<dbReference type="EMBL" id="KZ819356">
    <property type="protein sequence ID" value="PWN45168.1"/>
    <property type="molecule type" value="Genomic_DNA"/>
</dbReference>
<sequence>MSFPKASSSASTTDDDGSDYPDDIFGSSSSSRRSNTTAATKSSTSSHASTRPIKSGSNAADDDHLATWAKNTRFAVFSHFSQVTSAARNGAHALLSHPLATRIAADSQHGGPRSAGLANTITSLAQHGPVGPLGPSDPEWRHSEAVKAIGGEFDSARVFLARFAKQVAEQAERSRLAEQEEQARRNRNGADGDANFEQSVLGAFEILDLQPSVEKPRARRNASTPVSQEEWDALFDTAGTGAPSVPFSKVRELVFHKGLGPAPSGRPGQPASELRVGLRAQVWPLLLGAEEWVIGEACEQRSAKRRAKASQYWTLKRAWAGPRSKPLEGLDPFVSSTGKDPLYASISEQELAAQEKACREDRETPWMKEQLHRIRVDCVRTDRKMPLFSDVKVKAAGAADGHGSEEIGGRDPAAPQIVASKSTGDDSTAQPNSHMQALADILLTYVIWDKSEAKSSGGAHEHVLPENASPAEAAATIAKGLASHRQKSREGTKDTPLESYVQGMSDLCAPLYVVCKGDEAQTFWCFVGLMQRMASPDPMERSNFYSDQSGMRRQLGLLQKLIQVMDPAVYAHLERTDSLHLFFCFRWLLVLFKREFDFGDILKLWEALWAAELDDASPSDKDTIDEQPASPSLSNDLHLFVVLAILQQHRDPLLTYLYNFDEILLYFQGLSQSIDVERTLRQAEVSARTLKALIDQKDRASLADRSGSATRIDAPADSALPDIDEDLRSLVI</sequence>
<evidence type="ECO:0000313" key="4">
    <source>
        <dbReference type="EMBL" id="PWN45168.1"/>
    </source>
</evidence>
<dbReference type="PANTHER" id="PTHR22957">
    <property type="entry name" value="TBC1 DOMAIN FAMILY MEMBER GTPASE-ACTIVATING PROTEIN"/>
    <property type="match status" value="1"/>
</dbReference>
<dbReference type="PROSITE" id="PS50086">
    <property type="entry name" value="TBC_RABGAP"/>
    <property type="match status" value="1"/>
</dbReference>
<dbReference type="SMART" id="SM00164">
    <property type="entry name" value="TBC"/>
    <property type="match status" value="1"/>
</dbReference>
<feature type="compositionally biased region" description="Polar residues" evidence="2">
    <location>
        <begin position="419"/>
        <end position="431"/>
    </location>
</feature>
<feature type="region of interest" description="Disordered" evidence="2">
    <location>
        <begin position="174"/>
        <end position="194"/>
    </location>
</feature>
<evidence type="ECO:0000256" key="2">
    <source>
        <dbReference type="SAM" id="MobiDB-lite"/>
    </source>
</evidence>
<reference evidence="4 5" key="1">
    <citation type="journal article" date="2018" name="Mol. Biol. Evol.">
        <title>Broad Genomic Sampling Reveals a Smut Pathogenic Ancestry of the Fungal Clade Ustilaginomycotina.</title>
        <authorList>
            <person name="Kijpornyongpan T."/>
            <person name="Mondo S.J."/>
            <person name="Barry K."/>
            <person name="Sandor L."/>
            <person name="Lee J."/>
            <person name="Lipzen A."/>
            <person name="Pangilinan J."/>
            <person name="LaButti K."/>
            <person name="Hainaut M."/>
            <person name="Henrissat B."/>
            <person name="Grigoriev I.V."/>
            <person name="Spatafora J.W."/>
            <person name="Aime M.C."/>
        </authorList>
    </citation>
    <scope>NUCLEOTIDE SEQUENCE [LARGE SCALE GENOMIC DNA]</scope>
    <source>
        <strain evidence="4 5">MCA 4658</strain>
    </source>
</reference>
<evidence type="ECO:0000313" key="5">
    <source>
        <dbReference type="Proteomes" id="UP000245783"/>
    </source>
</evidence>
<feature type="compositionally biased region" description="Basic and acidic residues" evidence="2">
    <location>
        <begin position="174"/>
        <end position="190"/>
    </location>
</feature>
<keyword evidence="5" id="KW-1185">Reference proteome</keyword>
<feature type="compositionally biased region" description="Low complexity" evidence="2">
    <location>
        <begin position="1"/>
        <end position="12"/>
    </location>
</feature>
<dbReference type="FunCoup" id="A0A316W7R5">
    <property type="interactions" value="211"/>
</dbReference>
<dbReference type="FunFam" id="1.10.472.80:FF:000077">
    <property type="entry name" value="TBC1 domain family member"/>
    <property type="match status" value="1"/>
</dbReference>
<dbReference type="RefSeq" id="XP_025372328.1">
    <property type="nucleotide sequence ID" value="XM_025516838.1"/>
</dbReference>
<accession>A0A316W7R5</accession>
<dbReference type="GeneID" id="37038708"/>
<keyword evidence="1" id="KW-0343">GTPase activation</keyword>
<dbReference type="Pfam" id="PF00566">
    <property type="entry name" value="RabGAP-TBC"/>
    <property type="match status" value="1"/>
</dbReference>
<name>A0A316W7R5_9BASI</name>
<dbReference type="SUPFAM" id="SSF47923">
    <property type="entry name" value="Ypt/Rab-GAP domain of gyp1p"/>
    <property type="match status" value="2"/>
</dbReference>